<dbReference type="RefSeq" id="WP_013321455.1">
    <property type="nucleotide sequence ID" value="NC_014501.1"/>
</dbReference>
<dbReference type="HOGENOM" id="CLU_3198802_0_0_3"/>
<keyword evidence="2" id="KW-1185">Reference proteome</keyword>
<dbReference type="Proteomes" id="UP000008206">
    <property type="component" value="Chromosome"/>
</dbReference>
<organism evidence="1 2">
    <name type="scientific">Gloeothece verrucosa (strain PCC 7822)</name>
    <name type="common">Cyanothece sp. (strain PCC 7822)</name>
    <dbReference type="NCBI Taxonomy" id="497965"/>
    <lineage>
        <taxon>Bacteria</taxon>
        <taxon>Bacillati</taxon>
        <taxon>Cyanobacteriota</taxon>
        <taxon>Cyanophyceae</taxon>
        <taxon>Oscillatoriophycideae</taxon>
        <taxon>Chroococcales</taxon>
        <taxon>Aphanothecaceae</taxon>
        <taxon>Gloeothece</taxon>
        <taxon>Gloeothece verrucosa</taxon>
    </lineage>
</organism>
<protein>
    <submittedName>
        <fullName evidence="1">Uncharacterized protein</fullName>
    </submittedName>
</protein>
<sequence length="45" mass="5315">MRQHFKKTLNNLKQILLNPATRELLGQVIQLLSIIVTLLKLFLWD</sequence>
<dbReference type="KEGG" id="cyj:Cyan7822_1347"/>
<reference evidence="2" key="1">
    <citation type="journal article" date="2011" name="MBio">
        <title>Novel metabolic attributes of the genus Cyanothece, comprising a group of unicellular nitrogen-fixing Cyanobacteria.</title>
        <authorList>
            <person name="Bandyopadhyay A."/>
            <person name="Elvitigala T."/>
            <person name="Welsh E."/>
            <person name="Stockel J."/>
            <person name="Liberton M."/>
            <person name="Min H."/>
            <person name="Sherman L.A."/>
            <person name="Pakrasi H.B."/>
        </authorList>
    </citation>
    <scope>NUCLEOTIDE SEQUENCE [LARGE SCALE GENOMIC DNA]</scope>
    <source>
        <strain evidence="2">PCC 7822</strain>
    </source>
</reference>
<dbReference type="EMBL" id="CP002198">
    <property type="protein sequence ID" value="ADN13348.1"/>
    <property type="molecule type" value="Genomic_DNA"/>
</dbReference>
<evidence type="ECO:0000313" key="2">
    <source>
        <dbReference type="Proteomes" id="UP000008206"/>
    </source>
</evidence>
<proteinExistence type="predicted"/>
<accession>E0UIN9</accession>
<name>E0UIN9_GLOV7</name>
<evidence type="ECO:0000313" key="1">
    <source>
        <dbReference type="EMBL" id="ADN13348.1"/>
    </source>
</evidence>
<gene>
    <name evidence="1" type="ordered locus">Cyan7822_1347</name>
</gene>
<dbReference type="AlphaFoldDB" id="E0UIN9"/>